<dbReference type="EMBL" id="CAJVQB010028777">
    <property type="protein sequence ID" value="CAG8813025.1"/>
    <property type="molecule type" value="Genomic_DNA"/>
</dbReference>
<evidence type="ECO:0000313" key="2">
    <source>
        <dbReference type="Proteomes" id="UP000789901"/>
    </source>
</evidence>
<proteinExistence type="predicted"/>
<gene>
    <name evidence="1" type="ORF">GMARGA_LOCUS25687</name>
</gene>
<dbReference type="Proteomes" id="UP000789901">
    <property type="component" value="Unassembled WGS sequence"/>
</dbReference>
<feature type="non-terminal residue" evidence="1">
    <location>
        <position position="1"/>
    </location>
</feature>
<comment type="caution">
    <text evidence="1">The sequence shown here is derived from an EMBL/GenBank/DDBJ whole genome shotgun (WGS) entry which is preliminary data.</text>
</comment>
<evidence type="ECO:0000313" key="1">
    <source>
        <dbReference type="EMBL" id="CAG8813025.1"/>
    </source>
</evidence>
<reference evidence="1 2" key="1">
    <citation type="submission" date="2021-06" db="EMBL/GenBank/DDBJ databases">
        <authorList>
            <person name="Kallberg Y."/>
            <person name="Tangrot J."/>
            <person name="Rosling A."/>
        </authorList>
    </citation>
    <scope>NUCLEOTIDE SEQUENCE [LARGE SCALE GENOMIC DNA]</scope>
    <source>
        <strain evidence="1 2">120-4 pot B 10/14</strain>
    </source>
</reference>
<name>A0ABN7W243_GIGMA</name>
<sequence length="70" mass="7934">WAAFALAINRAICKEKENLICSTKSDPDLAENEKNKKVLIFAEYRVLDNSTEGLKAKFLNINATKFQKSE</sequence>
<organism evidence="1 2">
    <name type="scientific">Gigaspora margarita</name>
    <dbReference type="NCBI Taxonomy" id="4874"/>
    <lineage>
        <taxon>Eukaryota</taxon>
        <taxon>Fungi</taxon>
        <taxon>Fungi incertae sedis</taxon>
        <taxon>Mucoromycota</taxon>
        <taxon>Glomeromycotina</taxon>
        <taxon>Glomeromycetes</taxon>
        <taxon>Diversisporales</taxon>
        <taxon>Gigasporaceae</taxon>
        <taxon>Gigaspora</taxon>
    </lineage>
</organism>
<keyword evidence="2" id="KW-1185">Reference proteome</keyword>
<feature type="non-terminal residue" evidence="1">
    <location>
        <position position="70"/>
    </location>
</feature>
<accession>A0ABN7W243</accession>
<protein>
    <submittedName>
        <fullName evidence="1">8508_t:CDS:1</fullName>
    </submittedName>
</protein>